<dbReference type="Proteomes" id="UP000800235">
    <property type="component" value="Unassembled WGS sequence"/>
</dbReference>
<keyword evidence="2" id="KW-1185">Reference proteome</keyword>
<dbReference type="AlphaFoldDB" id="A0A9P4P0W1"/>
<sequence>MKRQLGIMSEYLDILNYMPKVKDLRLCVGPVPASHPLCETQSFLTIEYSIPKPTESTFFRVPESILAQLLAVRASVLCVMNLSHVNLMGRLVPVLVQLGNVLALELVTLEDIKQVSYGVESLDTARFRRDLIRFSNQTNPHLFIADGPDCKKQLRECVEWLSSQGY</sequence>
<reference evidence="1" key="1">
    <citation type="journal article" date="2020" name="Stud. Mycol.">
        <title>101 Dothideomycetes genomes: a test case for predicting lifestyles and emergence of pathogens.</title>
        <authorList>
            <person name="Haridas S."/>
            <person name="Albert R."/>
            <person name="Binder M."/>
            <person name="Bloem J."/>
            <person name="Labutti K."/>
            <person name="Salamov A."/>
            <person name="Andreopoulos B."/>
            <person name="Baker S."/>
            <person name="Barry K."/>
            <person name="Bills G."/>
            <person name="Bluhm B."/>
            <person name="Cannon C."/>
            <person name="Castanera R."/>
            <person name="Culley D."/>
            <person name="Daum C."/>
            <person name="Ezra D."/>
            <person name="Gonzalez J."/>
            <person name="Henrissat B."/>
            <person name="Kuo A."/>
            <person name="Liang C."/>
            <person name="Lipzen A."/>
            <person name="Lutzoni F."/>
            <person name="Magnuson J."/>
            <person name="Mondo S."/>
            <person name="Nolan M."/>
            <person name="Ohm R."/>
            <person name="Pangilinan J."/>
            <person name="Park H.-J."/>
            <person name="Ramirez L."/>
            <person name="Alfaro M."/>
            <person name="Sun H."/>
            <person name="Tritt A."/>
            <person name="Yoshinaga Y."/>
            <person name="Zwiers L.-H."/>
            <person name="Turgeon B."/>
            <person name="Goodwin S."/>
            <person name="Spatafora J."/>
            <person name="Crous P."/>
            <person name="Grigoriev I."/>
        </authorList>
    </citation>
    <scope>NUCLEOTIDE SEQUENCE</scope>
    <source>
        <strain evidence="1">CBS 130266</strain>
    </source>
</reference>
<accession>A0A9P4P0W1</accession>
<organism evidence="1 2">
    <name type="scientific">Tothia fuscella</name>
    <dbReference type="NCBI Taxonomy" id="1048955"/>
    <lineage>
        <taxon>Eukaryota</taxon>
        <taxon>Fungi</taxon>
        <taxon>Dikarya</taxon>
        <taxon>Ascomycota</taxon>
        <taxon>Pezizomycotina</taxon>
        <taxon>Dothideomycetes</taxon>
        <taxon>Pleosporomycetidae</taxon>
        <taxon>Venturiales</taxon>
        <taxon>Cylindrosympodiaceae</taxon>
        <taxon>Tothia</taxon>
    </lineage>
</organism>
<comment type="caution">
    <text evidence="1">The sequence shown here is derived from an EMBL/GenBank/DDBJ whole genome shotgun (WGS) entry which is preliminary data.</text>
</comment>
<evidence type="ECO:0000313" key="1">
    <source>
        <dbReference type="EMBL" id="KAF2434778.1"/>
    </source>
</evidence>
<dbReference type="EMBL" id="MU007015">
    <property type="protein sequence ID" value="KAF2434778.1"/>
    <property type="molecule type" value="Genomic_DNA"/>
</dbReference>
<name>A0A9P4P0W1_9PEZI</name>
<gene>
    <name evidence="1" type="ORF">EJ08DRAFT_430296</name>
</gene>
<proteinExistence type="predicted"/>
<evidence type="ECO:0000313" key="2">
    <source>
        <dbReference type="Proteomes" id="UP000800235"/>
    </source>
</evidence>
<protein>
    <submittedName>
        <fullName evidence="1">Uncharacterized protein</fullName>
    </submittedName>
</protein>